<protein>
    <submittedName>
        <fullName evidence="2">Uncharacterized protein DUF4403</fullName>
    </submittedName>
</protein>
<dbReference type="RefSeq" id="WP_133955306.1">
    <property type="nucleotide sequence ID" value="NZ_SORI01000001.1"/>
</dbReference>
<dbReference type="Proteomes" id="UP000295066">
    <property type="component" value="Unassembled WGS sequence"/>
</dbReference>
<evidence type="ECO:0000313" key="3">
    <source>
        <dbReference type="Proteomes" id="UP000295066"/>
    </source>
</evidence>
<reference evidence="2 3" key="1">
    <citation type="submission" date="2019-03" db="EMBL/GenBank/DDBJ databases">
        <title>Genomic Encyclopedia of Type Strains, Phase IV (KMG-IV): sequencing the most valuable type-strain genomes for metagenomic binning, comparative biology and taxonomic classification.</title>
        <authorList>
            <person name="Goeker M."/>
        </authorList>
    </citation>
    <scope>NUCLEOTIDE SEQUENCE [LARGE SCALE GENOMIC DNA]</scope>
    <source>
        <strain evidence="2 3">DSM 25964</strain>
    </source>
</reference>
<dbReference type="Pfam" id="PF14356">
    <property type="entry name" value="DUF4403"/>
    <property type="match status" value="1"/>
</dbReference>
<dbReference type="OrthoDB" id="1299766at2"/>
<keyword evidence="1" id="KW-0732">Signal</keyword>
<evidence type="ECO:0000313" key="2">
    <source>
        <dbReference type="EMBL" id="TDY64988.1"/>
    </source>
</evidence>
<keyword evidence="3" id="KW-1185">Reference proteome</keyword>
<comment type="caution">
    <text evidence="2">The sequence shown here is derived from an EMBL/GenBank/DDBJ whole genome shotgun (WGS) entry which is preliminary data.</text>
</comment>
<dbReference type="EMBL" id="SORI01000001">
    <property type="protein sequence ID" value="TDY64988.1"/>
    <property type="molecule type" value="Genomic_DNA"/>
</dbReference>
<feature type="chain" id="PRO_5020622304" evidence="1">
    <location>
        <begin position="24"/>
        <end position="488"/>
    </location>
</feature>
<gene>
    <name evidence="2" type="ORF">C8D99_101134</name>
</gene>
<sequence length="488" mass="52426">MKKIVAALLACALGSLAFFLVSATTEEKEVVLAPEAPPAIEKKITTAPPAESFLSVPLSISAEEAERLLGDALGNPLYNVKGQKLDDSYGESAADVLVERTGPVTVSMEDGRTCVTLPFRFESLVRWKGNILGITSSTKQEVFGGGRLRLNVKPRIDRDWMIRLDGSLSVEWKENPAITILGQKIGIARFLSSLLEERSGDLLRRAEEELNRSARLKERAREQWEKLDSPIPLTDSPRLALSVRPLAVSIPPFTAKGGVLSANLALRCLLMVSSGEPEAVSSRPPLPELSPLPPNLDPGVLVNLDAFISYGALEEFLSGRPMDPLDLPGGGSVTVEKISLFGSGEKLVAAAGISGKAPFGAPLKGKVYLAGKPVFSREEQVLRIEGVDFDEDSTRGLMRAASWVVRPLLAKEIGDALVFPLGELREKTLLSLGEAVRGRQVSDELVMDGSVGSLVLERFSLAGDGLRLSFSMGGTVSLKYTGKKEGKN</sequence>
<proteinExistence type="predicted"/>
<dbReference type="InterPro" id="IPR025515">
    <property type="entry name" value="DUF4403"/>
</dbReference>
<evidence type="ECO:0000256" key="1">
    <source>
        <dbReference type="SAM" id="SignalP"/>
    </source>
</evidence>
<feature type="signal peptide" evidence="1">
    <location>
        <begin position="1"/>
        <end position="23"/>
    </location>
</feature>
<name>A0A4R8MJ06_9BACT</name>
<dbReference type="AlphaFoldDB" id="A0A4R8MJ06"/>
<organism evidence="2 3">
    <name type="scientific">Aminivibrio pyruvatiphilus</name>
    <dbReference type="NCBI Taxonomy" id="1005740"/>
    <lineage>
        <taxon>Bacteria</taxon>
        <taxon>Thermotogati</taxon>
        <taxon>Synergistota</taxon>
        <taxon>Synergistia</taxon>
        <taxon>Synergistales</taxon>
        <taxon>Aminobacteriaceae</taxon>
        <taxon>Aminivibrio</taxon>
    </lineage>
</organism>
<accession>A0A4R8MJ06</accession>